<feature type="compositionally biased region" description="Basic and acidic residues" evidence="1">
    <location>
        <begin position="398"/>
        <end position="418"/>
    </location>
</feature>
<feature type="compositionally biased region" description="Low complexity" evidence="1">
    <location>
        <begin position="113"/>
        <end position="131"/>
    </location>
</feature>
<dbReference type="PROSITE" id="PS50882">
    <property type="entry name" value="YTH"/>
    <property type="match status" value="1"/>
</dbReference>
<dbReference type="Gene3D" id="3.10.590.10">
    <property type="entry name" value="ph1033 like domains"/>
    <property type="match status" value="1"/>
</dbReference>
<gene>
    <name evidence="3" type="ORF">PRZ48_006440</name>
</gene>
<feature type="compositionally biased region" description="Low complexity" evidence="1">
    <location>
        <begin position="159"/>
        <end position="187"/>
    </location>
</feature>
<feature type="region of interest" description="Disordered" evidence="1">
    <location>
        <begin position="284"/>
        <end position="447"/>
    </location>
</feature>
<accession>A0ABR0EP98</accession>
<organism evidence="3 4">
    <name type="scientific">Zasmidium cellare</name>
    <name type="common">Wine cellar mold</name>
    <name type="synonym">Racodium cellare</name>
    <dbReference type="NCBI Taxonomy" id="395010"/>
    <lineage>
        <taxon>Eukaryota</taxon>
        <taxon>Fungi</taxon>
        <taxon>Dikarya</taxon>
        <taxon>Ascomycota</taxon>
        <taxon>Pezizomycotina</taxon>
        <taxon>Dothideomycetes</taxon>
        <taxon>Dothideomycetidae</taxon>
        <taxon>Mycosphaerellales</taxon>
        <taxon>Mycosphaerellaceae</taxon>
        <taxon>Zasmidium</taxon>
    </lineage>
</organism>
<dbReference type="InterPro" id="IPR045168">
    <property type="entry name" value="YTH_prot"/>
</dbReference>
<name>A0ABR0EP98_ZASCE</name>
<reference evidence="3 4" key="1">
    <citation type="journal article" date="2023" name="G3 (Bethesda)">
        <title>A chromosome-level genome assembly of Zasmidium syzygii isolated from banana leaves.</title>
        <authorList>
            <person name="van Westerhoven A.C."/>
            <person name="Mehrabi R."/>
            <person name="Talebi R."/>
            <person name="Steentjes M.B.F."/>
            <person name="Corcolon B."/>
            <person name="Chong P.A."/>
            <person name="Kema G.H.J."/>
            <person name="Seidl M.F."/>
        </authorList>
    </citation>
    <scope>NUCLEOTIDE SEQUENCE [LARGE SCALE GENOMIC DNA]</scope>
    <source>
        <strain evidence="3 4">P124</strain>
    </source>
</reference>
<dbReference type="InterPro" id="IPR007275">
    <property type="entry name" value="YTH_domain"/>
</dbReference>
<feature type="compositionally biased region" description="Basic and acidic residues" evidence="1">
    <location>
        <begin position="66"/>
        <end position="80"/>
    </location>
</feature>
<evidence type="ECO:0000256" key="1">
    <source>
        <dbReference type="SAM" id="MobiDB-lite"/>
    </source>
</evidence>
<protein>
    <recommendedName>
        <fullName evidence="2">YTH domain-containing protein</fullName>
    </recommendedName>
</protein>
<dbReference type="EMBL" id="JAXOVC010000004">
    <property type="protein sequence ID" value="KAK4503013.1"/>
    <property type="molecule type" value="Genomic_DNA"/>
</dbReference>
<feature type="compositionally biased region" description="Polar residues" evidence="1">
    <location>
        <begin position="46"/>
        <end position="65"/>
    </location>
</feature>
<dbReference type="PANTHER" id="PTHR12357:SF3">
    <property type="entry name" value="YTH DOMAIN-CONTAINING PROTEIN 1"/>
    <property type="match status" value="1"/>
</dbReference>
<evidence type="ECO:0000259" key="2">
    <source>
        <dbReference type="PROSITE" id="PS50882"/>
    </source>
</evidence>
<feature type="compositionally biased region" description="Polar residues" evidence="1">
    <location>
        <begin position="102"/>
        <end position="112"/>
    </location>
</feature>
<feature type="compositionally biased region" description="Polar residues" evidence="1">
    <location>
        <begin position="437"/>
        <end position="447"/>
    </location>
</feature>
<dbReference type="CDD" id="cd21134">
    <property type="entry name" value="YTH"/>
    <property type="match status" value="1"/>
</dbReference>
<evidence type="ECO:0000313" key="3">
    <source>
        <dbReference type="EMBL" id="KAK4503013.1"/>
    </source>
</evidence>
<dbReference type="PANTHER" id="PTHR12357">
    <property type="entry name" value="YTH YT521-B HOMOLOGY DOMAIN-CONTAINING"/>
    <property type="match status" value="1"/>
</dbReference>
<proteinExistence type="predicted"/>
<feature type="region of interest" description="Disordered" evidence="1">
    <location>
        <begin position="1"/>
        <end position="225"/>
    </location>
</feature>
<feature type="domain" description="YTH" evidence="2">
    <location>
        <begin position="464"/>
        <end position="603"/>
    </location>
</feature>
<feature type="compositionally biased region" description="Pro residues" evidence="1">
    <location>
        <begin position="291"/>
        <end position="304"/>
    </location>
</feature>
<evidence type="ECO:0000313" key="4">
    <source>
        <dbReference type="Proteomes" id="UP001305779"/>
    </source>
</evidence>
<feature type="compositionally biased region" description="Basic and acidic residues" evidence="1">
    <location>
        <begin position="371"/>
        <end position="391"/>
    </location>
</feature>
<dbReference type="Pfam" id="PF04146">
    <property type="entry name" value="YTH"/>
    <property type="match status" value="1"/>
</dbReference>
<feature type="compositionally biased region" description="Basic and acidic residues" evidence="1">
    <location>
        <begin position="206"/>
        <end position="219"/>
    </location>
</feature>
<feature type="compositionally biased region" description="Basic and acidic residues" evidence="1">
    <location>
        <begin position="32"/>
        <end position="41"/>
    </location>
</feature>
<feature type="compositionally biased region" description="Basic and acidic residues" evidence="1">
    <location>
        <begin position="188"/>
        <end position="199"/>
    </location>
</feature>
<keyword evidence="4" id="KW-1185">Reference proteome</keyword>
<dbReference type="Proteomes" id="UP001305779">
    <property type="component" value="Unassembled WGS sequence"/>
</dbReference>
<comment type="caution">
    <text evidence="3">The sequence shown here is derived from an EMBL/GenBank/DDBJ whole genome shotgun (WGS) entry which is preliminary data.</text>
</comment>
<sequence>MDWDNPMAVFGFADEPQPSNGEVEDETYDFYDDNKPQDDAHAGAPQPSTLEQRVLPVNTTPQPISQEEKDKNQKRAEMLRAKLLAQRQNTPSKAASRAGTPAQVNPQPVEASTTAPAKPVQPTQQQPQTKNTVKEEVKKQSKPSTDVGNLEALLDQGKAMADAKTAALAAQATAATANAASNGTAKSAVRENGHAEKPHSPTNTDAAREPAQHTDEHPKRPSFLSDSYYADLPAWLEMTGFHDVEFRASKLSTYKERKALEEEAARIAERLEQLREVEQETMHSLRMMTPKPTPTAMAPPPLPAVMPKEKATPKVNGTNGIKRGRSPVSLPPEKMRRRDDNSGFRIRGANDSPLDARPPPLRRPRTPSPADLERRISYPDARRPPGNERKGPYRQPGSRRESRDPSLERRQTYYRDDGEAAYYDTYAPQEPPPRLGFNNTRKNSISKTPQYRGSVALDLRKGGVRYFLIKSHNHENVIAAQHENLWATQEKNEKVLAEAYKASRHVILIFSVNKSMAFQGYALMTSPPDPKLAKPAFASKLNWGTSAAMSLRWLGTTPIHFRLIGHLKNTLNTDERGEARAVLIGKDGQEISADAGKGVVWALDEAEAAEKERDDRR</sequence>
<feature type="compositionally biased region" description="Acidic residues" evidence="1">
    <location>
        <begin position="22"/>
        <end position="31"/>
    </location>
</feature>
<feature type="compositionally biased region" description="Basic and acidic residues" evidence="1">
    <location>
        <begin position="333"/>
        <end position="342"/>
    </location>
</feature>